<evidence type="ECO:0000256" key="6">
    <source>
        <dbReference type="ARBA" id="ARBA00034617"/>
    </source>
</evidence>
<reference evidence="10 11" key="1">
    <citation type="submission" date="2018-12" db="EMBL/GenBank/DDBJ databases">
        <title>The genome sequences of Variovorax guangxiensis DSM 27352.</title>
        <authorList>
            <person name="Gao J."/>
            <person name="Sun J."/>
        </authorList>
    </citation>
    <scope>NUCLEOTIDE SEQUENCE [LARGE SCALE GENOMIC DNA]</scope>
    <source>
        <strain evidence="10 11">DSM 27352</strain>
    </source>
</reference>
<accession>A0A3S0XDU6</accession>
<evidence type="ECO:0000256" key="7">
    <source>
        <dbReference type="ARBA" id="ARBA00034808"/>
    </source>
</evidence>
<comment type="caution">
    <text evidence="10">The sequence shown here is derived from an EMBL/GenBank/DDBJ whole genome shotgun (WGS) entry which is preliminary data.</text>
</comment>
<dbReference type="InterPro" id="IPR027417">
    <property type="entry name" value="P-loop_NTPase"/>
</dbReference>
<feature type="domain" description="Helicase ATP-binding" evidence="8">
    <location>
        <begin position="157"/>
        <end position="344"/>
    </location>
</feature>
<keyword evidence="3" id="KW-0067">ATP-binding</keyword>
<dbReference type="PANTHER" id="PTHR13710">
    <property type="entry name" value="DNA HELICASE RECQ FAMILY MEMBER"/>
    <property type="match status" value="1"/>
</dbReference>
<keyword evidence="4" id="KW-0238">DNA-binding</keyword>
<evidence type="ECO:0000256" key="5">
    <source>
        <dbReference type="ARBA" id="ARBA00023235"/>
    </source>
</evidence>
<dbReference type="EC" id="5.6.2.4" evidence="7"/>
<evidence type="ECO:0000256" key="1">
    <source>
        <dbReference type="ARBA" id="ARBA00005446"/>
    </source>
</evidence>
<feature type="domain" description="Helicase C-terminal" evidence="9">
    <location>
        <begin position="369"/>
        <end position="517"/>
    </location>
</feature>
<evidence type="ECO:0000259" key="9">
    <source>
        <dbReference type="PROSITE" id="PS51194"/>
    </source>
</evidence>
<sequence length="852" mass="95287">MNFGILQEVLAAWPTRRHEIKTNPGGLFARIAGVLSTSPIGADLQPLLRHALMRESARRHQSVALRVPLFDDWPTPESYPHNGLRIVRRGHDHLVIEAKNWRPAWLNHNGDEDLFTDSFSERSSRLAMTCAIDPAVQEATGFDTYSTAGQRAAVHAVLLAPPRATLVVTLPTGSGKSLVAQAPSLMTGEGACTIVVVPTVSLAMDQARQFKHLWRRRHPDSDTSDFAWHYNSPASTKQKIKQALRTGRQPILFTSPESVVGTLRMALYDAAQRGYLKYLVVDEAHLVAQWGDSFRPEFQSLAAFRRALLAAAPDDGFKTVLMTATLTAEALATIETMFTDGKPAELIASVHLRTEPRYWYYRAEDDANQRSRVLEVLRNAPRPLILYVTEVEKAKQWTRWLKADGYSRVASFHGETGNQERQRLIDQWAADEVDIMVATAAFGVGIDKRDVRCVVHACVPESLDRYYQEVGRGGRDGCASSAIVIFTKGDLDTAHGIAIPALISAELGRPRWQQMLQHGVAITGHNNVWRVDISTVAPNLHRTSDYNRAWNLRTLLLLARAGVIELANEKPAIDGGDGATDELDEEQLRAIFDSVLVRILRSDHLDEELWSTFLEQKREETIAAAQAGLDRIERVLKGQTEISRELQSMYTIATGDGRRVTVAAACAGCPKCRNAGLTGPDIAVLFSRPLVLPLYANEATALTRWRQRMPAWHRSPVYVLFDPSDLTLERRLAQLALGLRDFGLRELHLQRSDWPGAPEWSVIREAGTGRFVALTDLGDSDNELAQLPRLTVIRQWDPQVFMRLEQESARPFDWILLPSDATEPSHPQRRFADARECLWLPALLDTIQTWVS</sequence>
<keyword evidence="10" id="KW-0347">Helicase</keyword>
<dbReference type="NCBIfam" id="NF041063">
    <property type="entry name" value="DpdF"/>
    <property type="match status" value="1"/>
</dbReference>
<dbReference type="AlphaFoldDB" id="A0A3S0XDU6"/>
<comment type="catalytic activity">
    <reaction evidence="6">
        <text>Couples ATP hydrolysis with the unwinding of duplex DNA by translocating in the 3'-5' direction.</text>
        <dbReference type="EC" id="5.6.2.4"/>
    </reaction>
</comment>
<dbReference type="Proteomes" id="UP000281118">
    <property type="component" value="Unassembled WGS sequence"/>
</dbReference>
<evidence type="ECO:0000313" key="11">
    <source>
        <dbReference type="Proteomes" id="UP000281118"/>
    </source>
</evidence>
<keyword evidence="5" id="KW-0413">Isomerase</keyword>
<dbReference type="GO" id="GO:0009378">
    <property type="term" value="F:four-way junction helicase activity"/>
    <property type="evidence" value="ECO:0007669"/>
    <property type="project" value="TreeGrafter"/>
</dbReference>
<dbReference type="Gene3D" id="3.40.50.300">
    <property type="entry name" value="P-loop containing nucleotide triphosphate hydrolases"/>
    <property type="match status" value="2"/>
</dbReference>
<dbReference type="GO" id="GO:0005737">
    <property type="term" value="C:cytoplasm"/>
    <property type="evidence" value="ECO:0007669"/>
    <property type="project" value="TreeGrafter"/>
</dbReference>
<dbReference type="GO" id="GO:0005694">
    <property type="term" value="C:chromosome"/>
    <property type="evidence" value="ECO:0007669"/>
    <property type="project" value="TreeGrafter"/>
</dbReference>
<dbReference type="Pfam" id="PF00271">
    <property type="entry name" value="Helicase_C"/>
    <property type="match status" value="1"/>
</dbReference>
<keyword evidence="10" id="KW-0378">Hydrolase</keyword>
<organism evidence="10 11">
    <name type="scientific">Variovorax guangxiensis</name>
    <dbReference type="NCBI Taxonomy" id="1775474"/>
    <lineage>
        <taxon>Bacteria</taxon>
        <taxon>Pseudomonadati</taxon>
        <taxon>Pseudomonadota</taxon>
        <taxon>Betaproteobacteria</taxon>
        <taxon>Burkholderiales</taxon>
        <taxon>Comamonadaceae</taxon>
        <taxon>Variovorax</taxon>
    </lineage>
</organism>
<protein>
    <recommendedName>
        <fullName evidence="7">DNA 3'-5' helicase</fullName>
        <ecNumber evidence="7">5.6.2.4</ecNumber>
    </recommendedName>
</protein>
<dbReference type="EMBL" id="RXFT01000003">
    <property type="protein sequence ID" value="RUR67534.1"/>
    <property type="molecule type" value="Genomic_DNA"/>
</dbReference>
<dbReference type="SMART" id="SM00487">
    <property type="entry name" value="DEXDc"/>
    <property type="match status" value="1"/>
</dbReference>
<evidence type="ECO:0000259" key="8">
    <source>
        <dbReference type="PROSITE" id="PS51192"/>
    </source>
</evidence>
<dbReference type="Pfam" id="PF00270">
    <property type="entry name" value="DEAD"/>
    <property type="match status" value="1"/>
</dbReference>
<dbReference type="OrthoDB" id="9760034at2"/>
<evidence type="ECO:0000256" key="4">
    <source>
        <dbReference type="ARBA" id="ARBA00023125"/>
    </source>
</evidence>
<dbReference type="InterPro" id="IPR014001">
    <property type="entry name" value="Helicase_ATP-bd"/>
</dbReference>
<dbReference type="SMART" id="SM00490">
    <property type="entry name" value="HELICc"/>
    <property type="match status" value="1"/>
</dbReference>
<dbReference type="GO" id="GO:0005524">
    <property type="term" value="F:ATP binding"/>
    <property type="evidence" value="ECO:0007669"/>
    <property type="project" value="UniProtKB-KW"/>
</dbReference>
<comment type="similarity">
    <text evidence="1">Belongs to the helicase family. RecQ subfamily.</text>
</comment>
<dbReference type="PANTHER" id="PTHR13710:SF105">
    <property type="entry name" value="ATP-DEPENDENT DNA HELICASE Q1"/>
    <property type="match status" value="1"/>
</dbReference>
<dbReference type="GO" id="GO:0000724">
    <property type="term" value="P:double-strand break repair via homologous recombination"/>
    <property type="evidence" value="ECO:0007669"/>
    <property type="project" value="TreeGrafter"/>
</dbReference>
<proteinExistence type="inferred from homology"/>
<evidence type="ECO:0000256" key="3">
    <source>
        <dbReference type="ARBA" id="ARBA00022840"/>
    </source>
</evidence>
<name>A0A3S0XDU6_9BURK</name>
<dbReference type="GO" id="GO:0043138">
    <property type="term" value="F:3'-5' DNA helicase activity"/>
    <property type="evidence" value="ECO:0007669"/>
    <property type="project" value="UniProtKB-EC"/>
</dbReference>
<dbReference type="RefSeq" id="WP_126021673.1">
    <property type="nucleotide sequence ID" value="NZ_RXFT01000003.1"/>
</dbReference>
<evidence type="ECO:0000313" key="10">
    <source>
        <dbReference type="EMBL" id="RUR67534.1"/>
    </source>
</evidence>
<dbReference type="PROSITE" id="PS51194">
    <property type="entry name" value="HELICASE_CTER"/>
    <property type="match status" value="1"/>
</dbReference>
<evidence type="ECO:0000256" key="2">
    <source>
        <dbReference type="ARBA" id="ARBA00022741"/>
    </source>
</evidence>
<keyword evidence="2" id="KW-0547">Nucleotide-binding</keyword>
<dbReference type="GO" id="GO:0003677">
    <property type="term" value="F:DNA binding"/>
    <property type="evidence" value="ECO:0007669"/>
    <property type="project" value="UniProtKB-KW"/>
</dbReference>
<dbReference type="SUPFAM" id="SSF52540">
    <property type="entry name" value="P-loop containing nucleoside triphosphate hydrolases"/>
    <property type="match status" value="1"/>
</dbReference>
<gene>
    <name evidence="10" type="ORF">EJP67_10755</name>
</gene>
<dbReference type="PROSITE" id="PS51192">
    <property type="entry name" value="HELICASE_ATP_BIND_1"/>
    <property type="match status" value="1"/>
</dbReference>
<dbReference type="InterPro" id="IPR011545">
    <property type="entry name" value="DEAD/DEAH_box_helicase_dom"/>
</dbReference>
<dbReference type="InterPro" id="IPR001650">
    <property type="entry name" value="Helicase_C-like"/>
</dbReference>